<gene>
    <name evidence="1" type="ORF">EDC14_104911</name>
</gene>
<keyword evidence="2" id="KW-1185">Reference proteome</keyword>
<evidence type="ECO:0000313" key="1">
    <source>
        <dbReference type="EMBL" id="TCL56487.1"/>
    </source>
</evidence>
<dbReference type="RefSeq" id="WP_165908288.1">
    <property type="nucleotide sequence ID" value="NZ_SLUN01000049.1"/>
</dbReference>
<comment type="caution">
    <text evidence="1">The sequence shown here is derived from an EMBL/GenBank/DDBJ whole genome shotgun (WGS) entry which is preliminary data.</text>
</comment>
<reference evidence="1 2" key="1">
    <citation type="submission" date="2019-03" db="EMBL/GenBank/DDBJ databases">
        <title>Genomic Encyclopedia of Type Strains, Phase IV (KMG-IV): sequencing the most valuable type-strain genomes for metagenomic binning, comparative biology and taxonomic classification.</title>
        <authorList>
            <person name="Goeker M."/>
        </authorList>
    </citation>
    <scope>NUCLEOTIDE SEQUENCE [LARGE SCALE GENOMIC DNA]</scope>
    <source>
        <strain evidence="1 2">LX-B</strain>
    </source>
</reference>
<accession>A0A4R1QSM8</accession>
<dbReference type="InterPro" id="IPR007456">
    <property type="entry name" value="Smg"/>
</dbReference>
<dbReference type="Pfam" id="PF04361">
    <property type="entry name" value="DUF494"/>
    <property type="match status" value="1"/>
</dbReference>
<protein>
    <submittedName>
        <fullName evidence="1">Uncharacterized protein DUF494</fullName>
    </submittedName>
</protein>
<dbReference type="Proteomes" id="UP000295008">
    <property type="component" value="Unassembled WGS sequence"/>
</dbReference>
<name>A0A4R1QSM8_HYDET</name>
<organism evidence="1 2">
    <name type="scientific">Hydrogenispora ethanolica</name>
    <dbReference type="NCBI Taxonomy" id="1082276"/>
    <lineage>
        <taxon>Bacteria</taxon>
        <taxon>Bacillati</taxon>
        <taxon>Bacillota</taxon>
        <taxon>Hydrogenispora</taxon>
    </lineage>
</organism>
<sequence>MERVIEIANYVMKQVLDQGDNMLSERNLIAALVELGYEANEIEAAFKLLYSIPSTLKSDDDVIERVSVNGYRVFSPAEIRKISVPCRGELIRLADSSLISPDEMEKILAEALLLDSFEVGMKELELILHKVIEDEERLLMILFHPNDSAACICLN</sequence>
<dbReference type="AlphaFoldDB" id="A0A4R1QSM8"/>
<evidence type="ECO:0000313" key="2">
    <source>
        <dbReference type="Proteomes" id="UP000295008"/>
    </source>
</evidence>
<proteinExistence type="predicted"/>
<dbReference type="EMBL" id="SLUN01000049">
    <property type="protein sequence ID" value="TCL56487.1"/>
    <property type="molecule type" value="Genomic_DNA"/>
</dbReference>